<dbReference type="SUPFAM" id="SSF52980">
    <property type="entry name" value="Restriction endonuclease-like"/>
    <property type="match status" value="2"/>
</dbReference>
<comment type="similarity">
    <text evidence="8 9">Belongs to the class I-like SAM-binding methyltransferase superfamily. C5-methyltransferase family.</text>
</comment>
<evidence type="ECO:0000256" key="8">
    <source>
        <dbReference type="PROSITE-ProRule" id="PRU01016"/>
    </source>
</evidence>
<evidence type="ECO:0000256" key="3">
    <source>
        <dbReference type="ARBA" id="ARBA00022691"/>
    </source>
</evidence>
<dbReference type="HOGENOM" id="CLU_323841_0_0_11"/>
<dbReference type="CDD" id="cd22356">
    <property type="entry name" value="Sau3AI_N-like"/>
    <property type="match status" value="1"/>
</dbReference>
<dbReference type="Gene3D" id="3.40.600.10">
    <property type="entry name" value="DNA mismatch repair MutH/Restriction endonuclease, type II"/>
    <property type="match status" value="2"/>
</dbReference>
<evidence type="ECO:0000256" key="10">
    <source>
        <dbReference type="RuleBase" id="RU000417"/>
    </source>
</evidence>
<dbReference type="NCBIfam" id="NF040973">
    <property type="entry name" value="restrict_Sau3AI"/>
    <property type="match status" value="1"/>
</dbReference>
<proteinExistence type="inferred from homology"/>
<dbReference type="STRING" id="742742.HMPREF9452_01531"/>
<keyword evidence="2 8" id="KW-0808">Transferase</keyword>
<dbReference type="EMBL" id="ADLS01000019">
    <property type="protein sequence ID" value="EGX70084.1"/>
    <property type="molecule type" value="Genomic_DNA"/>
</dbReference>
<dbReference type="Gene3D" id="3.40.50.150">
    <property type="entry name" value="Vaccinia Virus protein VP39"/>
    <property type="match status" value="1"/>
</dbReference>
<evidence type="ECO:0000256" key="7">
    <source>
        <dbReference type="ARBA" id="ARBA00022801"/>
    </source>
</evidence>
<sequence>MDGSQDYYDASSLDSIYSYAKKLEGKTLRTACHLAAIDDPHRRKGSFGNAIEEHYFHYDINSSADPDFAQVETELKTTPLRRKKNGELSAKERLVISMINYMSVVDETWETSSVQKKLSKILLIAYEYDKDLNPVDFFVDLVELWGIPPEDVPVFRRDWNTVVEKIRQGKAHELSGSDTFYLEAATKAASSKVRRPQPFSSIPAKPRAWAIKPAYMTAIFNSMLDAKAIERREGEGDLDLEHLVRSRFEPYFGLTEEELGEHCGYLHNGRRKPKNLCALITKHILGVDQNAKIAEFEKAGIKTKTIRLKRDGVPKESISFPTFDYFDLVARPFEESDFREYLRSKYLFVIYKEDEETRGRYLLSEVLFWQMSDKDLLEAQRCYEEMRRRVAMGRADWSVKSSENRCCHVRPHGRNKADVLPTPAGKPETKKCFWINARYIGEEIDRVRRETISGASGTLTANGTRAVHGSTVAQGVATAHGAGACNPPTQPSASVVDRSYVTKNVIRVAELFAGVGGFRLGLEGYSDPAHPQFAMPSAGPFKTIWANQWEPPGTPTRQFAAKCYRERFGEDSLINEDINKVLDAYEAGTIDIPDVDMVVGGFPCQDYSVAKPLSQASGIVGKKGVLWWDIYRFLRLKNTPRYVLLENVDRLLKSPASQRGRDFAIILSCFASLGYAVEWRVVNAADYGFPQKRRRVYIYAEKTDEAWDLADRMTRGVMAQALPVKPEVDPVGFTIPADPYECSESFGMGAKRSRFETAGVMQGCKVMTGRLNVEYNGTYKTLGDVLVDDAEVDESFFITDEDKLERWRYFKGGKSEPRVDKKTGFTYQYTEGSMAFPDPVDCPARTILTSEGGGRPHGANILCKRGTAAAAGWFRTSWTSCKGSPRAGRTWA</sequence>
<organism evidence="12 13">
    <name type="scientific">Collinsella tanakaei YIT 12063</name>
    <dbReference type="NCBI Taxonomy" id="742742"/>
    <lineage>
        <taxon>Bacteria</taxon>
        <taxon>Bacillati</taxon>
        <taxon>Actinomycetota</taxon>
        <taxon>Coriobacteriia</taxon>
        <taxon>Coriobacteriales</taxon>
        <taxon>Coriobacteriaceae</taxon>
        <taxon>Collinsella</taxon>
    </lineage>
</organism>
<dbReference type="GO" id="GO:0003677">
    <property type="term" value="F:DNA binding"/>
    <property type="evidence" value="ECO:0007669"/>
    <property type="project" value="InterPro"/>
</dbReference>
<comment type="catalytic activity">
    <reaction evidence="10">
        <text>a 2'-deoxycytidine in DNA + S-adenosyl-L-methionine = a 5-methyl-2'-deoxycytidine in DNA + S-adenosyl-L-homocysteine + H(+)</text>
        <dbReference type="Rhea" id="RHEA:13681"/>
        <dbReference type="Rhea" id="RHEA-COMP:11369"/>
        <dbReference type="Rhea" id="RHEA-COMP:11370"/>
        <dbReference type="ChEBI" id="CHEBI:15378"/>
        <dbReference type="ChEBI" id="CHEBI:57856"/>
        <dbReference type="ChEBI" id="CHEBI:59789"/>
        <dbReference type="ChEBI" id="CHEBI:85452"/>
        <dbReference type="ChEBI" id="CHEBI:85454"/>
        <dbReference type="EC" id="2.1.1.37"/>
    </reaction>
</comment>
<keyword evidence="5" id="KW-0680">Restriction system</keyword>
<dbReference type="InterPro" id="IPR001525">
    <property type="entry name" value="C5_MeTfrase"/>
</dbReference>
<dbReference type="GeneID" id="62760017"/>
<dbReference type="PATRIC" id="fig|742742.3.peg.1509"/>
<dbReference type="Proteomes" id="UP000004830">
    <property type="component" value="Unassembled WGS sequence"/>
</dbReference>
<dbReference type="GO" id="GO:0003886">
    <property type="term" value="F:DNA (cytosine-5-)-methyltransferase activity"/>
    <property type="evidence" value="ECO:0007669"/>
    <property type="project" value="UniProtKB-EC"/>
</dbReference>
<keyword evidence="4" id="KW-0540">Nuclease</keyword>
<comment type="caution">
    <text evidence="12">The sequence shown here is derived from an EMBL/GenBank/DDBJ whole genome shotgun (WGS) entry which is preliminary data.</text>
</comment>
<evidence type="ECO:0000313" key="13">
    <source>
        <dbReference type="Proteomes" id="UP000004830"/>
    </source>
</evidence>
<dbReference type="GO" id="GO:0009307">
    <property type="term" value="P:DNA restriction-modification system"/>
    <property type="evidence" value="ECO:0007669"/>
    <property type="project" value="UniProtKB-KW"/>
</dbReference>
<keyword evidence="7" id="KW-0378">Hydrolase</keyword>
<protein>
    <recommendedName>
        <fullName evidence="10">Cytosine-specific methyltransferase</fullName>
        <ecNumber evidence="10">2.1.1.37</ecNumber>
    </recommendedName>
</protein>
<name>G1WJL8_9ACTN</name>
<dbReference type="PROSITE" id="PS00094">
    <property type="entry name" value="C5_MTASE_1"/>
    <property type="match status" value="1"/>
</dbReference>
<dbReference type="GO" id="GO:0004519">
    <property type="term" value="F:endonuclease activity"/>
    <property type="evidence" value="ECO:0007669"/>
    <property type="project" value="UniProtKB-KW"/>
</dbReference>
<evidence type="ECO:0000256" key="5">
    <source>
        <dbReference type="ARBA" id="ARBA00022747"/>
    </source>
</evidence>
<keyword evidence="6" id="KW-0255">Endonuclease</keyword>
<evidence type="ECO:0000256" key="4">
    <source>
        <dbReference type="ARBA" id="ARBA00022722"/>
    </source>
</evidence>
<dbReference type="AlphaFoldDB" id="G1WJL8"/>
<dbReference type="GO" id="GO:0032259">
    <property type="term" value="P:methylation"/>
    <property type="evidence" value="ECO:0007669"/>
    <property type="project" value="UniProtKB-KW"/>
</dbReference>
<dbReference type="GO" id="GO:0044027">
    <property type="term" value="P:negative regulation of gene expression via chromosomal CpG island methylation"/>
    <property type="evidence" value="ECO:0007669"/>
    <property type="project" value="TreeGrafter"/>
</dbReference>
<dbReference type="NCBIfam" id="TIGR00675">
    <property type="entry name" value="dcm"/>
    <property type="match status" value="1"/>
</dbReference>
<dbReference type="PANTHER" id="PTHR10629">
    <property type="entry name" value="CYTOSINE-SPECIFIC METHYLTRANSFERASE"/>
    <property type="match status" value="1"/>
</dbReference>
<dbReference type="SUPFAM" id="SSF53335">
    <property type="entry name" value="S-adenosyl-L-methionine-dependent methyltransferases"/>
    <property type="match status" value="1"/>
</dbReference>
<evidence type="ECO:0000256" key="6">
    <source>
        <dbReference type="ARBA" id="ARBA00022759"/>
    </source>
</evidence>
<dbReference type="InterPro" id="IPR011335">
    <property type="entry name" value="Restrct_endonuc-II-like"/>
</dbReference>
<evidence type="ECO:0000256" key="9">
    <source>
        <dbReference type="RuleBase" id="RU000416"/>
    </source>
</evidence>
<evidence type="ECO:0000256" key="2">
    <source>
        <dbReference type="ARBA" id="ARBA00022679"/>
    </source>
</evidence>
<dbReference type="eggNOG" id="COG0270">
    <property type="taxonomic scope" value="Bacteria"/>
</dbReference>
<dbReference type="eggNOG" id="COG3066">
    <property type="taxonomic scope" value="Bacteria"/>
</dbReference>
<dbReference type="PANTHER" id="PTHR10629:SF52">
    <property type="entry name" value="DNA (CYTOSINE-5)-METHYLTRANSFERASE 1"/>
    <property type="match status" value="1"/>
</dbReference>
<feature type="active site" evidence="8">
    <location>
        <position position="604"/>
    </location>
</feature>
<dbReference type="PRINTS" id="PR00105">
    <property type="entry name" value="C5METTRFRASE"/>
</dbReference>
<evidence type="ECO:0000256" key="1">
    <source>
        <dbReference type="ARBA" id="ARBA00022603"/>
    </source>
</evidence>
<gene>
    <name evidence="12" type="ORF">HMPREF9452_01531</name>
</gene>
<keyword evidence="3 8" id="KW-0949">S-adenosyl-L-methionine</keyword>
<evidence type="ECO:0000313" key="12">
    <source>
        <dbReference type="EMBL" id="EGX70084.1"/>
    </source>
</evidence>
<dbReference type="InterPro" id="IPR050390">
    <property type="entry name" value="C5-Methyltransferase"/>
</dbReference>
<dbReference type="InterPro" id="IPR018117">
    <property type="entry name" value="C5_DNA_meth_AS"/>
</dbReference>
<dbReference type="RefSeq" id="WP_009141565.1">
    <property type="nucleotide sequence ID" value="NZ_JH126470.1"/>
</dbReference>
<accession>G1WJL8</accession>
<dbReference type="GO" id="GO:0016787">
    <property type="term" value="F:hydrolase activity"/>
    <property type="evidence" value="ECO:0007669"/>
    <property type="project" value="UniProtKB-KW"/>
</dbReference>
<dbReference type="InterPro" id="IPR011337">
    <property type="entry name" value="DNA_rep_MutH/RE_typeII_Sau3AI"/>
</dbReference>
<dbReference type="EC" id="2.1.1.37" evidence="10"/>
<dbReference type="InterPro" id="IPR037057">
    <property type="entry name" value="DNA_rep_MutH/T2_RE_sf"/>
</dbReference>
<feature type="domain" description="DNA mismatch repair MutH/Type II restriction enzyme Sau3AI" evidence="11">
    <location>
        <begin position="56"/>
        <end position="158"/>
    </location>
</feature>
<dbReference type="InterPro" id="IPR029063">
    <property type="entry name" value="SAM-dependent_MTases_sf"/>
</dbReference>
<dbReference type="Pfam" id="PF00145">
    <property type="entry name" value="DNA_methylase"/>
    <property type="match status" value="1"/>
</dbReference>
<reference evidence="12 13" key="1">
    <citation type="submission" date="2011-06" db="EMBL/GenBank/DDBJ databases">
        <title>The Genome Sequence of Collinsella tanakaei YIT 12063.</title>
        <authorList>
            <consortium name="The Broad Institute Genome Sequencing Platform"/>
            <person name="Earl A."/>
            <person name="Ward D."/>
            <person name="Feldgarden M."/>
            <person name="Gevers D."/>
            <person name="Morotomi M."/>
            <person name="Young S.K."/>
            <person name="Zeng Q."/>
            <person name="Gargeya S."/>
            <person name="Fitzgerald M."/>
            <person name="Haas B."/>
            <person name="Abouelleil A."/>
            <person name="Alvarado L."/>
            <person name="Arachchi H.M."/>
            <person name="Berlin A."/>
            <person name="Brown A."/>
            <person name="Chapman S.B."/>
            <person name="Chen Z."/>
            <person name="Dunbar C."/>
            <person name="Freedman E."/>
            <person name="Gearin G."/>
            <person name="Gellesch M."/>
            <person name="Goldberg J."/>
            <person name="Griggs A."/>
            <person name="Gujja S."/>
            <person name="Heiman D."/>
            <person name="Howarth C."/>
            <person name="Larson L."/>
            <person name="Lui A."/>
            <person name="MacDonald P.J.P."/>
            <person name="Mehta T."/>
            <person name="Montmayeur A."/>
            <person name="Murphy C."/>
            <person name="Neiman D."/>
            <person name="Pearson M."/>
            <person name="Priest M."/>
            <person name="Roberts A."/>
            <person name="Saif S."/>
            <person name="Shea T."/>
            <person name="Shenoy N."/>
            <person name="Sisk P."/>
            <person name="Stolte C."/>
            <person name="Sykes S."/>
            <person name="Wortman J."/>
            <person name="Nusbaum C."/>
            <person name="Birren B."/>
        </authorList>
    </citation>
    <scope>NUCLEOTIDE SEQUENCE [LARGE SCALE GENOMIC DNA]</scope>
    <source>
        <strain evidence="12 13">YIT 12063</strain>
    </source>
</reference>
<dbReference type="Pfam" id="PF02976">
    <property type="entry name" value="MutH"/>
    <property type="match status" value="2"/>
</dbReference>
<keyword evidence="1 8" id="KW-0489">Methyltransferase</keyword>
<dbReference type="PROSITE" id="PS51679">
    <property type="entry name" value="SAM_MT_C5"/>
    <property type="match status" value="1"/>
</dbReference>
<evidence type="ECO:0000259" key="11">
    <source>
        <dbReference type="SMART" id="SM00927"/>
    </source>
</evidence>
<keyword evidence="13" id="KW-1185">Reference proteome</keyword>
<dbReference type="SMART" id="SM00927">
    <property type="entry name" value="MutH"/>
    <property type="match status" value="1"/>
</dbReference>
<dbReference type="CDD" id="cd22355">
    <property type="entry name" value="Sau3AI_C"/>
    <property type="match status" value="1"/>
</dbReference>